<name>A0A3N2PSU8_SODAK</name>
<sequence>MASTTDKSTSAKRFELPKLNFDFSSLTDGTDIPPPPESPVEKVPTLPKTPTAAGKKQGDAAKDNNKANGATGGSQAANGSSVSGTERQADEAPPLSPAPSSRAGSIRRFLSTSLLNHSYAESETQSTNGGGGRPVSRSDGSVLDEKKAKRSSGFFRRLRTGDAAKRSSTVYEDPARSQSKPEIRGPPAPMIPELSALQSKLDVNDSGSLGDDLFKDIK</sequence>
<feature type="compositionally biased region" description="Polar residues" evidence="1">
    <location>
        <begin position="110"/>
        <end position="127"/>
    </location>
</feature>
<dbReference type="EMBL" id="ML119057">
    <property type="protein sequence ID" value="ROT37592.1"/>
    <property type="molecule type" value="Genomic_DNA"/>
</dbReference>
<feature type="compositionally biased region" description="Basic and acidic residues" evidence="1">
    <location>
        <begin position="173"/>
        <end position="183"/>
    </location>
</feature>
<evidence type="ECO:0000313" key="2">
    <source>
        <dbReference type="EMBL" id="ROT37592.1"/>
    </source>
</evidence>
<keyword evidence="3" id="KW-1185">Reference proteome</keyword>
<reference evidence="2 3" key="1">
    <citation type="journal article" date="2018" name="Mol. Ecol.">
        <title>The obligate alkalophilic soda-lake fungus Sodiomyces alkalinus has shifted to a protein diet.</title>
        <authorList>
            <person name="Grum-Grzhimaylo A.A."/>
            <person name="Falkoski D.L."/>
            <person name="van den Heuvel J."/>
            <person name="Valero-Jimenez C.A."/>
            <person name="Min B."/>
            <person name="Choi I.G."/>
            <person name="Lipzen A."/>
            <person name="Daum C.G."/>
            <person name="Aanen D.K."/>
            <person name="Tsang A."/>
            <person name="Henrissat B."/>
            <person name="Bilanenko E.N."/>
            <person name="de Vries R.P."/>
            <person name="van Kan J.A.L."/>
            <person name="Grigoriev I.V."/>
            <person name="Debets A.J.M."/>
        </authorList>
    </citation>
    <scope>NUCLEOTIDE SEQUENCE [LARGE SCALE GENOMIC DNA]</scope>
    <source>
        <strain evidence="2 3">F11</strain>
    </source>
</reference>
<feature type="compositionally biased region" description="Polar residues" evidence="1">
    <location>
        <begin position="74"/>
        <end position="86"/>
    </location>
</feature>
<evidence type="ECO:0000313" key="3">
    <source>
        <dbReference type="Proteomes" id="UP000272025"/>
    </source>
</evidence>
<organism evidence="2 3">
    <name type="scientific">Sodiomyces alkalinus (strain CBS 110278 / VKM F-3762 / F11)</name>
    <name type="common">Alkaliphilic filamentous fungus</name>
    <dbReference type="NCBI Taxonomy" id="1314773"/>
    <lineage>
        <taxon>Eukaryota</taxon>
        <taxon>Fungi</taxon>
        <taxon>Dikarya</taxon>
        <taxon>Ascomycota</taxon>
        <taxon>Pezizomycotina</taxon>
        <taxon>Sordariomycetes</taxon>
        <taxon>Hypocreomycetidae</taxon>
        <taxon>Glomerellales</taxon>
        <taxon>Plectosphaerellaceae</taxon>
        <taxon>Sodiomyces</taxon>
    </lineage>
</organism>
<accession>A0A3N2PSU8</accession>
<dbReference type="Proteomes" id="UP000272025">
    <property type="component" value="Unassembled WGS sequence"/>
</dbReference>
<dbReference type="AlphaFoldDB" id="A0A3N2PSU8"/>
<evidence type="ECO:0000256" key="1">
    <source>
        <dbReference type="SAM" id="MobiDB-lite"/>
    </source>
</evidence>
<dbReference type="RefSeq" id="XP_028465398.1">
    <property type="nucleotide sequence ID" value="XM_028615086.1"/>
</dbReference>
<protein>
    <submittedName>
        <fullName evidence="2">Uncharacterized protein</fullName>
    </submittedName>
</protein>
<dbReference type="GeneID" id="39583563"/>
<feature type="region of interest" description="Disordered" evidence="1">
    <location>
        <begin position="1"/>
        <end position="191"/>
    </location>
</feature>
<gene>
    <name evidence="2" type="ORF">SODALDRAFT_380040</name>
</gene>
<dbReference type="STRING" id="1314773.A0A3N2PSU8"/>
<feature type="compositionally biased region" description="Basic and acidic residues" evidence="1">
    <location>
        <begin position="56"/>
        <end position="65"/>
    </location>
</feature>
<proteinExistence type="predicted"/>
<dbReference type="OrthoDB" id="5380416at2759"/>